<comment type="catalytic activity">
    <reaction evidence="12 14">
        <text>5-amino-6-(5-phospho-D-ribitylamino)uracil + NADP(+) = 5-amino-6-(5-phospho-D-ribosylamino)uracil + NADPH + H(+)</text>
        <dbReference type="Rhea" id="RHEA:17845"/>
        <dbReference type="ChEBI" id="CHEBI:15378"/>
        <dbReference type="ChEBI" id="CHEBI:57783"/>
        <dbReference type="ChEBI" id="CHEBI:58349"/>
        <dbReference type="ChEBI" id="CHEBI:58421"/>
        <dbReference type="ChEBI" id="CHEBI:58453"/>
        <dbReference type="EC" id="1.1.1.193"/>
    </reaction>
</comment>
<gene>
    <name evidence="19" type="ORF">FB554_1507</name>
</gene>
<evidence type="ECO:0000256" key="16">
    <source>
        <dbReference type="PIRSR" id="PIRSR006769-2"/>
    </source>
</evidence>
<protein>
    <recommendedName>
        <fullName evidence="14">Riboflavin biosynthesis protein RibD</fullName>
    </recommendedName>
    <domain>
        <recommendedName>
            <fullName evidence="14">Diaminohydroxyphosphoribosylaminopyrimidine deaminase</fullName>
            <shortName evidence="14">DRAP deaminase</shortName>
            <ecNumber evidence="14">3.5.4.26</ecNumber>
        </recommendedName>
        <alternativeName>
            <fullName evidence="14">Riboflavin-specific deaminase</fullName>
        </alternativeName>
    </domain>
    <domain>
        <recommendedName>
            <fullName evidence="14">5-amino-6-(5-phosphoribosylamino)uracil reductase</fullName>
            <ecNumber evidence="14">1.1.1.193</ecNumber>
        </recommendedName>
        <alternativeName>
            <fullName evidence="14">HTP reductase</fullName>
        </alternativeName>
    </domain>
</protein>
<dbReference type="Gene3D" id="3.40.140.10">
    <property type="entry name" value="Cytidine Deaminase, domain 2"/>
    <property type="match status" value="1"/>
</dbReference>
<evidence type="ECO:0000313" key="20">
    <source>
        <dbReference type="Proteomes" id="UP000318336"/>
    </source>
</evidence>
<dbReference type="SUPFAM" id="SSF53927">
    <property type="entry name" value="Cytidine deaminase-like"/>
    <property type="match status" value="1"/>
</dbReference>
<evidence type="ECO:0000256" key="8">
    <source>
        <dbReference type="ARBA" id="ARBA00022833"/>
    </source>
</evidence>
<feature type="binding site" evidence="16">
    <location>
        <position position="177"/>
    </location>
    <ligand>
        <name>substrate</name>
    </ligand>
</feature>
<feature type="binding site" evidence="16">
    <location>
        <position position="216"/>
    </location>
    <ligand>
        <name>substrate</name>
    </ligand>
</feature>
<dbReference type="AlphaFoldDB" id="A0A542XC52"/>
<dbReference type="EC" id="1.1.1.193" evidence="14"/>
<dbReference type="OrthoDB" id="9800865at2"/>
<reference evidence="19 20" key="1">
    <citation type="submission" date="2019-06" db="EMBL/GenBank/DDBJ databases">
        <title>Sequencing the genomes of 1000 actinobacteria strains.</title>
        <authorList>
            <person name="Klenk H.-P."/>
        </authorList>
    </citation>
    <scope>NUCLEOTIDE SEQUENCE [LARGE SCALE GENOMIC DNA]</scope>
    <source>
        <strain evidence="19 20">DSM 24617</strain>
    </source>
</reference>
<keyword evidence="11" id="KW-0511">Multifunctional enzyme</keyword>
<dbReference type="GO" id="GO:0008703">
    <property type="term" value="F:5-amino-6-(5-phosphoribosylamino)uracil reductase activity"/>
    <property type="evidence" value="ECO:0007669"/>
    <property type="project" value="UniProtKB-EC"/>
</dbReference>
<evidence type="ECO:0000256" key="5">
    <source>
        <dbReference type="ARBA" id="ARBA00007417"/>
    </source>
</evidence>
<feature type="binding site" evidence="16">
    <location>
        <position position="179"/>
    </location>
    <ligand>
        <name>NADP(+)</name>
        <dbReference type="ChEBI" id="CHEBI:58349"/>
    </ligand>
</feature>
<keyword evidence="10 14" id="KW-0560">Oxidoreductase</keyword>
<evidence type="ECO:0000256" key="9">
    <source>
        <dbReference type="ARBA" id="ARBA00022857"/>
    </source>
</evidence>
<evidence type="ECO:0000259" key="18">
    <source>
        <dbReference type="PROSITE" id="PS51747"/>
    </source>
</evidence>
<comment type="similarity">
    <text evidence="4 14">In the N-terminal section; belongs to the cytidine and deoxycytidylate deaminase family.</text>
</comment>
<dbReference type="InterPro" id="IPR002734">
    <property type="entry name" value="RibDG_C"/>
</dbReference>
<keyword evidence="6 14" id="KW-0686">Riboflavin biosynthesis</keyword>
<keyword evidence="9 14" id="KW-0521">NADP</keyword>
<feature type="binding site" evidence="16">
    <location>
        <position position="163"/>
    </location>
    <ligand>
        <name>NADP(+)</name>
        <dbReference type="ChEBI" id="CHEBI:58349"/>
    </ligand>
</feature>
<feature type="binding site" evidence="16">
    <location>
        <position position="205"/>
    </location>
    <ligand>
        <name>NADP(+)</name>
        <dbReference type="ChEBI" id="CHEBI:58349"/>
    </ligand>
</feature>
<dbReference type="SUPFAM" id="SSF53597">
    <property type="entry name" value="Dihydrofolate reductase-like"/>
    <property type="match status" value="1"/>
</dbReference>
<evidence type="ECO:0000256" key="6">
    <source>
        <dbReference type="ARBA" id="ARBA00022619"/>
    </source>
</evidence>
<dbReference type="NCBIfam" id="TIGR00326">
    <property type="entry name" value="eubact_ribD"/>
    <property type="match status" value="1"/>
</dbReference>
<evidence type="ECO:0000256" key="11">
    <source>
        <dbReference type="ARBA" id="ARBA00023268"/>
    </source>
</evidence>
<comment type="catalytic activity">
    <reaction evidence="13 14">
        <text>2,5-diamino-6-hydroxy-4-(5-phosphoribosylamino)-pyrimidine + H2O + H(+) = 5-amino-6-(5-phospho-D-ribosylamino)uracil + NH4(+)</text>
        <dbReference type="Rhea" id="RHEA:21868"/>
        <dbReference type="ChEBI" id="CHEBI:15377"/>
        <dbReference type="ChEBI" id="CHEBI:15378"/>
        <dbReference type="ChEBI" id="CHEBI:28938"/>
        <dbReference type="ChEBI" id="CHEBI:58453"/>
        <dbReference type="ChEBI" id="CHEBI:58614"/>
        <dbReference type="EC" id="3.5.4.26"/>
    </reaction>
</comment>
<dbReference type="EC" id="3.5.4.26" evidence="14"/>
<dbReference type="Pfam" id="PF01872">
    <property type="entry name" value="RibD_C"/>
    <property type="match status" value="1"/>
</dbReference>
<evidence type="ECO:0000256" key="12">
    <source>
        <dbReference type="ARBA" id="ARBA00049861"/>
    </source>
</evidence>
<keyword evidence="14" id="KW-0378">Hydrolase</keyword>
<comment type="pathway">
    <text evidence="3 14">Cofactor biosynthesis; riboflavin biosynthesis; 5-amino-6-(D-ribitylamino)uracil from GTP: step 3/4.</text>
</comment>
<dbReference type="UniPathway" id="UPA00275">
    <property type="reaction ID" value="UER00401"/>
</dbReference>
<feature type="binding site" evidence="16">
    <location>
        <position position="209"/>
    </location>
    <ligand>
        <name>NADP(+)</name>
        <dbReference type="ChEBI" id="CHEBI:58349"/>
    </ligand>
</feature>
<feature type="domain" description="CMP/dCMP-type deaminase" evidence="18">
    <location>
        <begin position="10"/>
        <end position="133"/>
    </location>
</feature>
<dbReference type="PIRSF" id="PIRSF006769">
    <property type="entry name" value="RibD"/>
    <property type="match status" value="1"/>
</dbReference>
<evidence type="ECO:0000256" key="13">
    <source>
        <dbReference type="ARBA" id="ARBA00049886"/>
    </source>
</evidence>
<feature type="binding site" evidence="17">
    <location>
        <position position="86"/>
    </location>
    <ligand>
        <name>Zn(2+)</name>
        <dbReference type="ChEBI" id="CHEBI:29105"/>
        <note>catalytic</note>
    </ligand>
</feature>
<dbReference type="InterPro" id="IPR016193">
    <property type="entry name" value="Cytidine_deaminase-like"/>
</dbReference>
<feature type="binding site" evidence="17">
    <location>
        <position position="61"/>
    </location>
    <ligand>
        <name>Zn(2+)</name>
        <dbReference type="ChEBI" id="CHEBI:29105"/>
        <note>catalytic</note>
    </ligand>
</feature>
<accession>A0A542XC52</accession>
<name>A0A542XC52_9MICO</name>
<evidence type="ECO:0000256" key="17">
    <source>
        <dbReference type="PIRSR" id="PIRSR006769-3"/>
    </source>
</evidence>
<organism evidence="19 20">
    <name type="scientific">Barrientosiimonas humi</name>
    <dbReference type="NCBI Taxonomy" id="999931"/>
    <lineage>
        <taxon>Bacteria</taxon>
        <taxon>Bacillati</taxon>
        <taxon>Actinomycetota</taxon>
        <taxon>Actinomycetes</taxon>
        <taxon>Micrococcales</taxon>
        <taxon>Dermacoccaceae</taxon>
        <taxon>Barrientosiimonas</taxon>
    </lineage>
</organism>
<dbReference type="EMBL" id="VFOK01000001">
    <property type="protein sequence ID" value="TQL33364.1"/>
    <property type="molecule type" value="Genomic_DNA"/>
</dbReference>
<dbReference type="Gene3D" id="3.40.430.10">
    <property type="entry name" value="Dihydrofolate Reductase, subunit A"/>
    <property type="match status" value="2"/>
</dbReference>
<evidence type="ECO:0000256" key="3">
    <source>
        <dbReference type="ARBA" id="ARBA00004910"/>
    </source>
</evidence>
<dbReference type="InterPro" id="IPR024072">
    <property type="entry name" value="DHFR-like_dom_sf"/>
</dbReference>
<comment type="caution">
    <text evidence="19">The sequence shown here is derived from an EMBL/GenBank/DDBJ whole genome shotgun (WGS) entry which is preliminary data.</text>
</comment>
<comment type="pathway">
    <text evidence="2 14">Cofactor biosynthesis; riboflavin biosynthesis; 5-amino-6-(D-ribitylamino)uracil from GTP: step 2/4.</text>
</comment>
<feature type="binding site" evidence="17">
    <location>
        <position position="95"/>
    </location>
    <ligand>
        <name>Zn(2+)</name>
        <dbReference type="ChEBI" id="CHEBI:29105"/>
        <note>catalytic</note>
    </ligand>
</feature>
<dbReference type="GO" id="GO:0008270">
    <property type="term" value="F:zinc ion binding"/>
    <property type="evidence" value="ECO:0007669"/>
    <property type="project" value="InterPro"/>
</dbReference>
<feature type="binding site" evidence="16">
    <location>
        <position position="193"/>
    </location>
    <ligand>
        <name>substrate</name>
    </ligand>
</feature>
<keyword evidence="8 14" id="KW-0862">Zinc</keyword>
<dbReference type="PROSITE" id="PS00903">
    <property type="entry name" value="CYT_DCMP_DEAMINASES_1"/>
    <property type="match status" value="1"/>
</dbReference>
<feature type="binding site" evidence="16">
    <location>
        <position position="275"/>
    </location>
    <ligand>
        <name>substrate</name>
    </ligand>
</feature>
<evidence type="ECO:0000256" key="2">
    <source>
        <dbReference type="ARBA" id="ARBA00004882"/>
    </source>
</evidence>
<evidence type="ECO:0000256" key="4">
    <source>
        <dbReference type="ARBA" id="ARBA00005259"/>
    </source>
</evidence>
<comment type="similarity">
    <text evidence="5 14">In the C-terminal section; belongs to the HTP reductase family.</text>
</comment>
<evidence type="ECO:0000256" key="1">
    <source>
        <dbReference type="ARBA" id="ARBA00002151"/>
    </source>
</evidence>
<comment type="cofactor">
    <cofactor evidence="14 17">
        <name>Zn(2+)</name>
        <dbReference type="ChEBI" id="CHEBI:29105"/>
    </cofactor>
    <text evidence="14 17">Binds 1 zinc ion.</text>
</comment>
<evidence type="ECO:0000256" key="15">
    <source>
        <dbReference type="PIRSR" id="PIRSR006769-1"/>
    </source>
</evidence>
<feature type="active site" description="Proton donor" evidence="15">
    <location>
        <position position="63"/>
    </location>
</feature>
<feature type="binding site" evidence="16">
    <location>
        <begin position="277"/>
        <end position="283"/>
    </location>
    <ligand>
        <name>NADP(+)</name>
        <dbReference type="ChEBI" id="CHEBI:58349"/>
    </ligand>
</feature>
<dbReference type="Proteomes" id="UP000318336">
    <property type="component" value="Unassembled WGS sequence"/>
</dbReference>
<dbReference type="RefSeq" id="WP_142005384.1">
    <property type="nucleotide sequence ID" value="NZ_CAJTBP010000001.1"/>
</dbReference>
<dbReference type="GO" id="GO:0008835">
    <property type="term" value="F:diaminohydroxyphosphoribosylaminopyrimidine deaminase activity"/>
    <property type="evidence" value="ECO:0007669"/>
    <property type="project" value="UniProtKB-EC"/>
</dbReference>
<evidence type="ECO:0000313" key="19">
    <source>
        <dbReference type="EMBL" id="TQL33364.1"/>
    </source>
</evidence>
<dbReference type="PANTHER" id="PTHR38011">
    <property type="entry name" value="DIHYDROFOLATE REDUCTASE FAMILY PROTEIN (AFU_ORTHOLOGUE AFUA_8G06820)"/>
    <property type="match status" value="1"/>
</dbReference>
<dbReference type="InterPro" id="IPR004794">
    <property type="entry name" value="Eubact_RibD"/>
</dbReference>
<dbReference type="Pfam" id="PF00383">
    <property type="entry name" value="dCMP_cyt_deam_1"/>
    <property type="match status" value="1"/>
</dbReference>
<dbReference type="CDD" id="cd01284">
    <property type="entry name" value="Riboflavin_deaminase-reductase"/>
    <property type="match status" value="1"/>
</dbReference>
<dbReference type="InterPro" id="IPR050765">
    <property type="entry name" value="Riboflavin_Biosynth_HTPR"/>
</dbReference>
<proteinExistence type="inferred from homology"/>
<dbReference type="PANTHER" id="PTHR38011:SF7">
    <property type="entry name" value="2,5-DIAMINO-6-RIBOSYLAMINO-4(3H)-PYRIMIDINONE 5'-PHOSPHATE REDUCTASE"/>
    <property type="match status" value="1"/>
</dbReference>
<dbReference type="InterPro" id="IPR002125">
    <property type="entry name" value="CMP_dCMP_dom"/>
</dbReference>
<sequence length="356" mass="36881">MTGGPVDLHAADEAWLRRAVDLARQGRPDGADPNPRVGALLVDAGGVVVGEGFHAGAGTPHAEVVALREAGGRAEGTTAYVSLEPCAHTGRTGPCADALLAAGVARVVYAGADPTVEAAGGAERLRAAGVRVQHHPLTAAEELNRRWTAAVTSGRPFVTWKVGATLDGRVAAADGTSRWITGPQARRDVHRLRAEVGAIVVGTGTALADDPALTVRDEAGEPVGRQPLRVVVGRREVPAGAAVRADDHWLQVDSPDPFDTLKPLHDKQIRHVLLEGGPTLAAAWLQAGAIDEVRAYVAPTLLGAGPALVGDLGVATIAEAVRLELADVARLGEDVRLTLRPAPARTNPTTPVPEED</sequence>
<comment type="function">
    <text evidence="1 14">Converts 2,5-diamino-6-(ribosylamino)-4(3h)-pyrimidinone 5'-phosphate into 5-amino-6-(ribosylamino)-2,4(1h,3h)-pyrimidinedione 5'-phosphate.</text>
</comment>
<dbReference type="InterPro" id="IPR016192">
    <property type="entry name" value="APOBEC/CMP_deaminase_Zn-bd"/>
</dbReference>
<keyword evidence="20" id="KW-1185">Reference proteome</keyword>
<feature type="binding site" evidence="16">
    <location>
        <position position="213"/>
    </location>
    <ligand>
        <name>substrate</name>
    </ligand>
</feature>
<evidence type="ECO:0000256" key="14">
    <source>
        <dbReference type="PIRNR" id="PIRNR006769"/>
    </source>
</evidence>
<dbReference type="PROSITE" id="PS51747">
    <property type="entry name" value="CYT_DCMP_DEAMINASES_2"/>
    <property type="match status" value="1"/>
</dbReference>
<evidence type="ECO:0000256" key="10">
    <source>
        <dbReference type="ARBA" id="ARBA00023002"/>
    </source>
</evidence>
<keyword evidence="7 14" id="KW-0479">Metal-binding</keyword>
<dbReference type="GO" id="GO:0009231">
    <property type="term" value="P:riboflavin biosynthetic process"/>
    <property type="evidence" value="ECO:0007669"/>
    <property type="project" value="UniProtKB-UniPathway"/>
</dbReference>
<evidence type="ECO:0000256" key="7">
    <source>
        <dbReference type="ARBA" id="ARBA00022723"/>
    </source>
</evidence>